<proteinExistence type="predicted"/>
<dbReference type="AlphaFoldDB" id="A0A7V0Z5Z5"/>
<sequence>MQIIKIAITSIILIAFWLGCGGDKEPPVVEITFPANGAMVGGTVTITAEAVDNKVVEKVELYIDNNLVSTLTSQPYAYSWNTTSLQDN</sequence>
<name>A0A7V0Z5Z5_UNCW3</name>
<accession>A0A7V0Z5Z5</accession>
<organism evidence="1">
    <name type="scientific">candidate division WOR-3 bacterium</name>
    <dbReference type="NCBI Taxonomy" id="2052148"/>
    <lineage>
        <taxon>Bacteria</taxon>
        <taxon>Bacteria division WOR-3</taxon>
    </lineage>
</organism>
<dbReference type="EMBL" id="DSKY01000015">
    <property type="protein sequence ID" value="HDY59198.1"/>
    <property type="molecule type" value="Genomic_DNA"/>
</dbReference>
<reference evidence="1" key="1">
    <citation type="journal article" date="2020" name="mSystems">
        <title>Genome- and Community-Level Interaction Insights into Carbon Utilization and Element Cycling Functions of Hydrothermarchaeota in Hydrothermal Sediment.</title>
        <authorList>
            <person name="Zhou Z."/>
            <person name="Liu Y."/>
            <person name="Xu W."/>
            <person name="Pan J."/>
            <person name="Luo Z.H."/>
            <person name="Li M."/>
        </authorList>
    </citation>
    <scope>NUCLEOTIDE SEQUENCE [LARGE SCALE GENOMIC DNA]</scope>
    <source>
        <strain evidence="1">SpSt-258</strain>
    </source>
</reference>
<dbReference type="Gene3D" id="2.60.40.10">
    <property type="entry name" value="Immunoglobulins"/>
    <property type="match status" value="1"/>
</dbReference>
<protein>
    <submittedName>
        <fullName evidence="1">Uncharacterized protein</fullName>
    </submittedName>
</protein>
<evidence type="ECO:0000313" key="1">
    <source>
        <dbReference type="EMBL" id="HDY59198.1"/>
    </source>
</evidence>
<comment type="caution">
    <text evidence="1">The sequence shown here is derived from an EMBL/GenBank/DDBJ whole genome shotgun (WGS) entry which is preliminary data.</text>
</comment>
<dbReference type="PROSITE" id="PS51257">
    <property type="entry name" value="PROKAR_LIPOPROTEIN"/>
    <property type="match status" value="1"/>
</dbReference>
<gene>
    <name evidence="1" type="ORF">ENP86_06565</name>
</gene>
<dbReference type="InterPro" id="IPR013783">
    <property type="entry name" value="Ig-like_fold"/>
</dbReference>
<dbReference type="Pfam" id="PF17957">
    <property type="entry name" value="Big_7"/>
    <property type="match status" value="1"/>
</dbReference>